<dbReference type="Gene3D" id="2.60.120.10">
    <property type="entry name" value="Jelly Rolls"/>
    <property type="match status" value="2"/>
</dbReference>
<dbReference type="PANTHER" id="PTHR13903">
    <property type="entry name" value="PIRIN-RELATED"/>
    <property type="match status" value="1"/>
</dbReference>
<evidence type="ECO:0000259" key="4">
    <source>
        <dbReference type="Pfam" id="PF02678"/>
    </source>
</evidence>
<dbReference type="Proteomes" id="UP000319722">
    <property type="component" value="Unassembled WGS sequence"/>
</dbReference>
<evidence type="ECO:0000313" key="7">
    <source>
        <dbReference type="Proteomes" id="UP000319722"/>
    </source>
</evidence>
<dbReference type="CDD" id="cd02247">
    <property type="entry name" value="cupin_pirin_C"/>
    <property type="match status" value="1"/>
</dbReference>
<dbReference type="Pfam" id="PF02678">
    <property type="entry name" value="Pirin"/>
    <property type="match status" value="1"/>
</dbReference>
<reference evidence="6 7" key="1">
    <citation type="submission" date="2019-06" db="EMBL/GenBank/DDBJ databases">
        <title>Sorghum-associated microbial communities from plants grown in Nebraska, USA.</title>
        <authorList>
            <person name="Schachtman D."/>
        </authorList>
    </citation>
    <scope>NUCLEOTIDE SEQUENCE [LARGE SCALE GENOMIC DNA]</scope>
    <source>
        <strain evidence="6 7">T529</strain>
    </source>
</reference>
<proteinExistence type="inferred from homology"/>
<evidence type="ECO:0008006" key="8">
    <source>
        <dbReference type="Google" id="ProtNLM"/>
    </source>
</evidence>
<organism evidence="6 7">
    <name type="scientific">Variovorax beijingensis</name>
    <dbReference type="NCBI Taxonomy" id="2496117"/>
    <lineage>
        <taxon>Bacteria</taxon>
        <taxon>Pseudomonadati</taxon>
        <taxon>Pseudomonadota</taxon>
        <taxon>Betaproteobacteria</taxon>
        <taxon>Burkholderiales</taxon>
        <taxon>Comamonadaceae</taxon>
        <taxon>Variovorax</taxon>
    </lineage>
</organism>
<dbReference type="CDD" id="cd02909">
    <property type="entry name" value="cupin_pirin_N"/>
    <property type="match status" value="1"/>
</dbReference>
<dbReference type="EMBL" id="VIVL01000001">
    <property type="protein sequence ID" value="TWD90621.1"/>
    <property type="molecule type" value="Genomic_DNA"/>
</dbReference>
<dbReference type="AlphaFoldDB" id="A0A561CHC1"/>
<dbReference type="PANTHER" id="PTHR13903:SF8">
    <property type="entry name" value="PIRIN"/>
    <property type="match status" value="1"/>
</dbReference>
<dbReference type="InterPro" id="IPR003829">
    <property type="entry name" value="Pirin_N_dom"/>
</dbReference>
<evidence type="ECO:0000256" key="3">
    <source>
        <dbReference type="SAM" id="MobiDB-lite"/>
    </source>
</evidence>
<name>A0A561CHC1_9BURK</name>
<evidence type="ECO:0000313" key="6">
    <source>
        <dbReference type="EMBL" id="TWD90621.1"/>
    </source>
</evidence>
<sequence>MPIVPYALLTVARKAPSLKRVRPDIPQSSAATHSAAAHPTERNTEVSSNNDSSSHIEEGRSPVLQVSPLGFPWQTIDPFLFCVYHDDAYPKANAQMGPAAPLAGRQIGQDFSRKDGWSMYHGDTVPGFPSHPHRGFETVTIVRKGLVDHSDSLGATARFGGGDVQWLTAGKGIVHSEMFPLLDANAPNPLELFQIWLNLPARSKMAEPHFTMFWSEAIPHFASDDAAGGRTEVAVIAGRFGGTAADGGPAPIHPLAPPPDSWAAQADADVAIWTLKMTPGAQWTLPAAAGDGTRRMLYFFKGAVATIAGRRVEGPAAIELRADTAVELRNGDEEPGEFLLLQGRPIAEPVVQYGPFVMNTQAEISQTLADYRRTQFGGWPWSDPAPVHGRDAARFARHPGGREEKPAA</sequence>
<dbReference type="InterPro" id="IPR012093">
    <property type="entry name" value="Pirin"/>
</dbReference>
<feature type="compositionally biased region" description="Low complexity" evidence="3">
    <location>
        <begin position="28"/>
        <end position="38"/>
    </location>
</feature>
<comment type="caution">
    <text evidence="6">The sequence shown here is derived from an EMBL/GenBank/DDBJ whole genome shotgun (WGS) entry which is preliminary data.</text>
</comment>
<dbReference type="Pfam" id="PF05726">
    <property type="entry name" value="Pirin_C"/>
    <property type="match status" value="1"/>
</dbReference>
<evidence type="ECO:0000256" key="1">
    <source>
        <dbReference type="ARBA" id="ARBA00008416"/>
    </source>
</evidence>
<feature type="domain" description="Pirin C-terminal" evidence="5">
    <location>
        <begin position="273"/>
        <end position="377"/>
    </location>
</feature>
<gene>
    <name evidence="6" type="ORF">FB547_101287</name>
</gene>
<dbReference type="InterPro" id="IPR011051">
    <property type="entry name" value="RmlC_Cupin_sf"/>
</dbReference>
<dbReference type="InterPro" id="IPR014710">
    <property type="entry name" value="RmlC-like_jellyroll"/>
</dbReference>
<feature type="region of interest" description="Disordered" evidence="3">
    <location>
        <begin position="19"/>
        <end position="57"/>
    </location>
</feature>
<evidence type="ECO:0000256" key="2">
    <source>
        <dbReference type="RuleBase" id="RU003457"/>
    </source>
</evidence>
<dbReference type="SUPFAM" id="SSF51182">
    <property type="entry name" value="RmlC-like cupins"/>
    <property type="match status" value="1"/>
</dbReference>
<feature type="domain" description="Pirin N-terminal" evidence="4">
    <location>
        <begin position="122"/>
        <end position="197"/>
    </location>
</feature>
<dbReference type="InterPro" id="IPR008778">
    <property type="entry name" value="Pirin_C_dom"/>
</dbReference>
<evidence type="ECO:0000259" key="5">
    <source>
        <dbReference type="Pfam" id="PF05726"/>
    </source>
</evidence>
<accession>A0A561CHC1</accession>
<comment type="similarity">
    <text evidence="1 2">Belongs to the pirin family.</text>
</comment>
<protein>
    <recommendedName>
        <fullName evidence="8">Pirin family protein</fullName>
    </recommendedName>
</protein>